<reference evidence="1" key="1">
    <citation type="submission" date="2022-06" db="EMBL/GenBank/DDBJ databases">
        <title>Lutimaribacter sp. EGI FJ00013, a novel bacterium isolated from a salt lake sediment enrichment.</title>
        <authorList>
            <person name="Gao L."/>
            <person name="Fang B.-Z."/>
            <person name="Li W.-J."/>
        </authorList>
    </citation>
    <scope>NUCLEOTIDE SEQUENCE</scope>
    <source>
        <strain evidence="1">EGI FJ00013</strain>
    </source>
</reference>
<dbReference type="EMBL" id="JAMQGO010000011">
    <property type="protein sequence ID" value="MCM2563326.1"/>
    <property type="molecule type" value="Genomic_DNA"/>
</dbReference>
<protein>
    <submittedName>
        <fullName evidence="1">Uncharacterized protein</fullName>
    </submittedName>
</protein>
<accession>A0ACC5ZZ14</accession>
<proteinExistence type="predicted"/>
<organism evidence="1 2">
    <name type="scientific">Lutimaribacter degradans</name>
    <dbReference type="NCBI Taxonomy" id="2945989"/>
    <lineage>
        <taxon>Bacteria</taxon>
        <taxon>Pseudomonadati</taxon>
        <taxon>Pseudomonadota</taxon>
        <taxon>Alphaproteobacteria</taxon>
        <taxon>Rhodobacterales</taxon>
        <taxon>Roseobacteraceae</taxon>
        <taxon>Lutimaribacter</taxon>
    </lineage>
</organism>
<gene>
    <name evidence="1" type="ORF">M8744_14315</name>
</gene>
<name>A0ACC5ZZ14_9RHOB</name>
<sequence>MEFALNVGEIYLAIEMPICLPEGNVIDRTYLKDDNALDVVQDATPGDR</sequence>
<evidence type="ECO:0000313" key="1">
    <source>
        <dbReference type="EMBL" id="MCM2563326.1"/>
    </source>
</evidence>
<comment type="caution">
    <text evidence="1">The sequence shown here is derived from an EMBL/GenBank/DDBJ whole genome shotgun (WGS) entry which is preliminary data.</text>
</comment>
<evidence type="ECO:0000313" key="2">
    <source>
        <dbReference type="Proteomes" id="UP001203036"/>
    </source>
</evidence>
<keyword evidence="2" id="KW-1185">Reference proteome</keyword>
<dbReference type="Proteomes" id="UP001203036">
    <property type="component" value="Unassembled WGS sequence"/>
</dbReference>